<dbReference type="InterPro" id="IPR025877">
    <property type="entry name" value="MobA-like_NTP_Trfase"/>
</dbReference>
<dbReference type="InterPro" id="IPR029044">
    <property type="entry name" value="Nucleotide-diphossugar_trans"/>
</dbReference>
<dbReference type="CDD" id="cd04182">
    <property type="entry name" value="GT_2_like_f"/>
    <property type="match status" value="1"/>
</dbReference>
<evidence type="ECO:0000259" key="2">
    <source>
        <dbReference type="Pfam" id="PF12804"/>
    </source>
</evidence>
<gene>
    <name evidence="3" type="ORF">FHS72_003701</name>
</gene>
<comment type="caution">
    <text evidence="3">The sequence shown here is derived from an EMBL/GenBank/DDBJ whole genome shotgun (WGS) entry which is preliminary data.</text>
</comment>
<protein>
    <submittedName>
        <fullName evidence="3">Molybdenum cofactor cytidylyltransferase</fullName>
        <ecNumber evidence="3">2.7.7.76</ecNumber>
    </submittedName>
</protein>
<keyword evidence="1" id="KW-0460">Magnesium</keyword>
<proteinExistence type="predicted"/>
<evidence type="ECO:0000313" key="4">
    <source>
        <dbReference type="Proteomes" id="UP000535415"/>
    </source>
</evidence>
<dbReference type="Pfam" id="PF12804">
    <property type="entry name" value="NTP_transf_3"/>
    <property type="match status" value="1"/>
</dbReference>
<evidence type="ECO:0000256" key="1">
    <source>
        <dbReference type="ARBA" id="ARBA00022842"/>
    </source>
</evidence>
<dbReference type="Gene3D" id="3.90.550.10">
    <property type="entry name" value="Spore Coat Polysaccharide Biosynthesis Protein SpsA, Chain A"/>
    <property type="match status" value="1"/>
</dbReference>
<dbReference type="AlphaFoldDB" id="A0A7W9BP91"/>
<dbReference type="RefSeq" id="WP_183531152.1">
    <property type="nucleotide sequence ID" value="NZ_JACIJM010000020.1"/>
</dbReference>
<dbReference type="PANTHER" id="PTHR43777:SF1">
    <property type="entry name" value="MOLYBDENUM COFACTOR CYTIDYLYLTRANSFERASE"/>
    <property type="match status" value="1"/>
</dbReference>
<dbReference type="PANTHER" id="PTHR43777">
    <property type="entry name" value="MOLYBDENUM COFACTOR CYTIDYLYLTRANSFERASE"/>
    <property type="match status" value="1"/>
</dbReference>
<keyword evidence="4" id="KW-1185">Reference proteome</keyword>
<dbReference type="GO" id="GO:0061602">
    <property type="term" value="F:molybdenum cofactor cytidylyltransferase activity"/>
    <property type="evidence" value="ECO:0007669"/>
    <property type="project" value="UniProtKB-EC"/>
</dbReference>
<keyword evidence="3" id="KW-0808">Transferase</keyword>
<organism evidence="3 4">
    <name type="scientific">Yoonia ponticola</name>
    <dbReference type="NCBI Taxonomy" id="1524255"/>
    <lineage>
        <taxon>Bacteria</taxon>
        <taxon>Pseudomonadati</taxon>
        <taxon>Pseudomonadota</taxon>
        <taxon>Alphaproteobacteria</taxon>
        <taxon>Rhodobacterales</taxon>
        <taxon>Paracoccaceae</taxon>
        <taxon>Yoonia</taxon>
    </lineage>
</organism>
<dbReference type="EC" id="2.7.7.76" evidence="3"/>
<reference evidence="3 4" key="1">
    <citation type="submission" date="2020-08" db="EMBL/GenBank/DDBJ databases">
        <title>Genomic Encyclopedia of Type Strains, Phase IV (KMG-IV): sequencing the most valuable type-strain genomes for metagenomic binning, comparative biology and taxonomic classification.</title>
        <authorList>
            <person name="Goeker M."/>
        </authorList>
    </citation>
    <scope>NUCLEOTIDE SEQUENCE [LARGE SCALE GENOMIC DNA]</scope>
    <source>
        <strain evidence="3 4">DSM 101064</strain>
    </source>
</reference>
<dbReference type="EMBL" id="JACIJM010000020">
    <property type="protein sequence ID" value="MBB5724051.1"/>
    <property type="molecule type" value="Genomic_DNA"/>
</dbReference>
<name>A0A7W9BP91_9RHOB</name>
<accession>A0A7W9BP91</accession>
<dbReference type="Proteomes" id="UP000535415">
    <property type="component" value="Unassembled WGS sequence"/>
</dbReference>
<sequence>MKTAAILLAAGTSKRFGTSNKLMGMFRGRPLITHAAETLREFAPDQLIAVVSNLDMASELDGFTCIPVNGVFAAQSASLRIGVEFARLAGADRVIIALADMPFITKPMLRGLCVKCTVNNGSIATDGHKRSPPACFPREYFETLTNLQGDRGARKLLWEIPDNALVSVNECELADVDTVDDLIRLQ</sequence>
<dbReference type="SUPFAM" id="SSF53448">
    <property type="entry name" value="Nucleotide-diphospho-sugar transferases"/>
    <property type="match status" value="1"/>
</dbReference>
<feature type="domain" description="MobA-like NTP transferase" evidence="2">
    <location>
        <begin position="5"/>
        <end position="157"/>
    </location>
</feature>
<keyword evidence="3" id="KW-0548">Nucleotidyltransferase</keyword>
<evidence type="ECO:0000313" key="3">
    <source>
        <dbReference type="EMBL" id="MBB5724051.1"/>
    </source>
</evidence>